<dbReference type="RefSeq" id="WP_145287989.1">
    <property type="nucleotide sequence ID" value="NZ_CP036318.1"/>
</dbReference>
<evidence type="ECO:0000256" key="1">
    <source>
        <dbReference type="SAM" id="MobiDB-lite"/>
    </source>
</evidence>
<evidence type="ECO:0008006" key="4">
    <source>
        <dbReference type="Google" id="ProtNLM"/>
    </source>
</evidence>
<feature type="compositionally biased region" description="Low complexity" evidence="1">
    <location>
        <begin position="136"/>
        <end position="152"/>
    </location>
</feature>
<feature type="compositionally biased region" description="Basic and acidic residues" evidence="1">
    <location>
        <begin position="111"/>
        <end position="135"/>
    </location>
</feature>
<feature type="region of interest" description="Disordered" evidence="1">
    <location>
        <begin position="1"/>
        <end position="31"/>
    </location>
</feature>
<organism evidence="2 3">
    <name type="scientific">Rosistilla oblonga</name>
    <dbReference type="NCBI Taxonomy" id="2527990"/>
    <lineage>
        <taxon>Bacteria</taxon>
        <taxon>Pseudomonadati</taxon>
        <taxon>Planctomycetota</taxon>
        <taxon>Planctomycetia</taxon>
        <taxon>Pirellulales</taxon>
        <taxon>Pirellulaceae</taxon>
        <taxon>Rosistilla</taxon>
    </lineage>
</organism>
<dbReference type="EMBL" id="CP036318">
    <property type="protein sequence ID" value="QDV58034.1"/>
    <property type="molecule type" value="Genomic_DNA"/>
</dbReference>
<keyword evidence="3" id="KW-1185">Reference proteome</keyword>
<dbReference type="Proteomes" id="UP000316770">
    <property type="component" value="Chromosome"/>
</dbReference>
<dbReference type="Pfam" id="PF13620">
    <property type="entry name" value="CarboxypepD_reg"/>
    <property type="match status" value="1"/>
</dbReference>
<dbReference type="Gene3D" id="2.60.40.10">
    <property type="entry name" value="Immunoglobulins"/>
    <property type="match status" value="1"/>
</dbReference>
<sequence length="1503" mass="161607">MSETSPEASEPTSTEQTASSARWRNGPPQAGPSRYRKLAIGSCLLATLAGTILAFASLPSPNHRTVLVSLYLQPGEEAFGVDAPHPPLAAPFLGLVPANTQPQLATPAAESKTKSEPGKSKTKTKESPEESKPAAKSEAAATAKSGTAGKTPDAASAKSEAEVETSSTPPAPSWHAALIKTTSRQQIVLHVSTMARIDQGQVYFYGYDPTSRRETAISLADLLGQLNKAPAENKLLVLEVHWPTVADDGDSAERLKQLNLGIKEQYKLNEAAGIDLLLSASDKGPARGMRATPQSLMCYWLTQGLCDAAADADHDGRISMKEAIAWAAPRIEEVSSQIGPEQRIQWIRGGAKLFFAPIARTSTHLERPYPASLVAGWRQREIYLADTQIPWLPKTASGWAVGLSRIESGWRRGDTDATVEASVAQLEATCLAEIDAELARWAQQRRDSLRMAAARMIRDHDGIDVDQLAKELLAAQQEILAKSAPGDQPALIGKAVAKYVGAFSEDQATLSLAALIRQFDRNVRVDRESLELIVAVRKAWKNPPTFPITQAIDRLLASDASDQRIAEAVRLFRIHGRLGSDPSAIAILSPRIDTATEQFVLAQRLAWNPGMTSDAEVTRQLETSLVESSAALAAEESVSLAIRRLKVASQTISTDAAVGIHWDHDRDYLIAQRRAADLIAAISKIRLGTATNSGILTGELALLRQASEALELQLQQMIQNHSDKISSSEAATAGLISATVPAAVRSRILSHPTELTLDSSEKLVSNSMMMSGAMSGQQMDATEPAVCLQNLTQQAKAIAQVASVRYRSWLNDYVAQTATVNAIPIYRKIAQQLSIAPSDAMLPVALGGDLHSLDWDDPNAKINLHYQVDLMDAVPVEFEFLASSANCIDVQPRRGTLKPDQASEIRFALSAAASGSTESFVRGIWLRLKRGDQSELIPLAMPQQPTRPVVDIDFGSTSVAIGREVTLPMWPDNQPQPLDWNLTCNDPSIAAVVVSVSSDNLGTLTSPPIACRPGTAAPIRFPAPKPQPANADGKAKGKAKGKQTTDADPALIVTVSEASKGKPLGRWQVAAEVLDPREVFELGNAEFVVHPNGNNELSLQVQRSEVRLQSGESAAPEVNFRLDLDPASIDPLIDFGVSRLQVQLADGEDRSPLFAKNLRFVEGSAPHVQIPVSVNGDPGYFVLSGRFPRQASRVRLDWQQAPSIEIDAAASIVPGTPLSAVVKARRLADRDRLMVQVLAGDHRNEEVLWQSMLPTSRAIETDFASGGKQATLQVVAKRADWELAIPTHFGTGEHRLRVVTVDTIGNQGVTGEHPFLLDDAVPDEVYARGESIADKTTVRIQMQPNPSGVASVSVVPVSATTDVKVKPMQAQRSDSGDSAWQLDWPKALPVPEQLELTILTKAGKSDECVVALPVQVIQPIGRIAGRVLEGSIAQPGLTVSLTDAKGKPVAKIETADDGSYAFSVPPGKYNLAVDKPATQRSAKAEVDARLQTTTTTDLSLLRT</sequence>
<dbReference type="SUPFAM" id="SSF49478">
    <property type="entry name" value="Cna protein B-type domain"/>
    <property type="match status" value="1"/>
</dbReference>
<dbReference type="InterPro" id="IPR013783">
    <property type="entry name" value="Ig-like_fold"/>
</dbReference>
<accession>A0A518IY83</accession>
<gene>
    <name evidence="2" type="ORF">Mal33_40500</name>
</gene>
<feature type="region of interest" description="Disordered" evidence="1">
    <location>
        <begin position="1021"/>
        <end position="1046"/>
    </location>
</feature>
<name>A0A518IY83_9BACT</name>
<evidence type="ECO:0000313" key="3">
    <source>
        <dbReference type="Proteomes" id="UP000316770"/>
    </source>
</evidence>
<reference evidence="2 3" key="1">
    <citation type="submission" date="2019-02" db="EMBL/GenBank/DDBJ databases">
        <title>Deep-cultivation of Planctomycetes and their phenomic and genomic characterization uncovers novel biology.</title>
        <authorList>
            <person name="Wiegand S."/>
            <person name="Jogler M."/>
            <person name="Boedeker C."/>
            <person name="Pinto D."/>
            <person name="Vollmers J."/>
            <person name="Rivas-Marin E."/>
            <person name="Kohn T."/>
            <person name="Peeters S.H."/>
            <person name="Heuer A."/>
            <person name="Rast P."/>
            <person name="Oberbeckmann S."/>
            <person name="Bunk B."/>
            <person name="Jeske O."/>
            <person name="Meyerdierks A."/>
            <person name="Storesund J.E."/>
            <person name="Kallscheuer N."/>
            <person name="Luecker S."/>
            <person name="Lage O.M."/>
            <person name="Pohl T."/>
            <person name="Merkel B.J."/>
            <person name="Hornburger P."/>
            <person name="Mueller R.-W."/>
            <person name="Bruemmer F."/>
            <person name="Labrenz M."/>
            <person name="Spormann A.M."/>
            <person name="Op den Camp H."/>
            <person name="Overmann J."/>
            <person name="Amann R."/>
            <person name="Jetten M.S.M."/>
            <person name="Mascher T."/>
            <person name="Medema M.H."/>
            <person name="Devos D.P."/>
            <person name="Kaster A.-K."/>
            <person name="Ovreas L."/>
            <person name="Rohde M."/>
            <person name="Galperin M.Y."/>
            <person name="Jogler C."/>
        </authorList>
    </citation>
    <scope>NUCLEOTIDE SEQUENCE [LARGE SCALE GENOMIC DNA]</scope>
    <source>
        <strain evidence="2 3">Mal33</strain>
    </source>
</reference>
<feature type="region of interest" description="Disordered" evidence="1">
    <location>
        <begin position="103"/>
        <end position="173"/>
    </location>
</feature>
<feature type="compositionally biased region" description="Low complexity" evidence="1">
    <location>
        <begin position="1"/>
        <end position="21"/>
    </location>
</feature>
<protein>
    <recommendedName>
        <fullName evidence="4">Carboxypeptidase regulatory-like domain-containing protein</fullName>
    </recommendedName>
</protein>
<evidence type="ECO:0000313" key="2">
    <source>
        <dbReference type="EMBL" id="QDV58034.1"/>
    </source>
</evidence>
<proteinExistence type="predicted"/>